<evidence type="ECO:0000256" key="2">
    <source>
        <dbReference type="ARBA" id="ARBA00022729"/>
    </source>
</evidence>
<name>A0ABV5GTJ3_9FLAO</name>
<dbReference type="EMBL" id="JBHMEY010000071">
    <property type="protein sequence ID" value="MFB9098281.1"/>
    <property type="molecule type" value="Genomic_DNA"/>
</dbReference>
<feature type="active site" description="Charge relay system" evidence="3">
    <location>
        <position position="156"/>
    </location>
</feature>
<dbReference type="PROSITE" id="PS51892">
    <property type="entry name" value="SUBTILASE"/>
    <property type="match status" value="1"/>
</dbReference>
<feature type="active site" description="Charge relay system" evidence="3">
    <location>
        <position position="124"/>
    </location>
</feature>
<dbReference type="SUPFAM" id="SSF52743">
    <property type="entry name" value="Subtilisin-like"/>
    <property type="match status" value="1"/>
</dbReference>
<feature type="domain" description="Secretion system C-terminal sorting" evidence="5">
    <location>
        <begin position="557"/>
        <end position="626"/>
    </location>
</feature>
<feature type="active site" description="Charge relay system" evidence="3">
    <location>
        <position position="340"/>
    </location>
</feature>
<evidence type="ECO:0000256" key="1">
    <source>
        <dbReference type="ARBA" id="ARBA00011073"/>
    </source>
</evidence>
<accession>A0ABV5GTJ3</accession>
<dbReference type="InterPro" id="IPR036852">
    <property type="entry name" value="Peptidase_S8/S53_dom_sf"/>
</dbReference>
<evidence type="ECO:0000259" key="5">
    <source>
        <dbReference type="Pfam" id="PF18962"/>
    </source>
</evidence>
<evidence type="ECO:0000313" key="6">
    <source>
        <dbReference type="EMBL" id="MFB9098281.1"/>
    </source>
</evidence>
<dbReference type="InterPro" id="IPR051048">
    <property type="entry name" value="Peptidase_S8/S53_subtilisin"/>
</dbReference>
<organism evidence="6 7">
    <name type="scientific">Flavobacterium jumunjinense</name>
    <dbReference type="NCBI Taxonomy" id="998845"/>
    <lineage>
        <taxon>Bacteria</taxon>
        <taxon>Pseudomonadati</taxon>
        <taxon>Bacteroidota</taxon>
        <taxon>Flavobacteriia</taxon>
        <taxon>Flavobacteriales</taxon>
        <taxon>Flavobacteriaceae</taxon>
        <taxon>Flavobacterium</taxon>
    </lineage>
</organism>
<keyword evidence="2" id="KW-0732">Signal</keyword>
<protein>
    <submittedName>
        <fullName evidence="6">S8 family serine peptidase</fullName>
    </submittedName>
</protein>
<comment type="similarity">
    <text evidence="1 3">Belongs to the peptidase S8 family.</text>
</comment>
<keyword evidence="7" id="KW-1185">Reference proteome</keyword>
<dbReference type="Proteomes" id="UP001589607">
    <property type="component" value="Unassembled WGS sequence"/>
</dbReference>
<dbReference type="PANTHER" id="PTHR43399:SF4">
    <property type="entry name" value="CELL WALL-ASSOCIATED PROTEASE"/>
    <property type="match status" value="1"/>
</dbReference>
<proteinExistence type="inferred from homology"/>
<dbReference type="NCBIfam" id="TIGR04183">
    <property type="entry name" value="Por_Secre_tail"/>
    <property type="match status" value="1"/>
</dbReference>
<dbReference type="Gene3D" id="3.40.50.200">
    <property type="entry name" value="Peptidase S8/S53 domain"/>
    <property type="match status" value="1"/>
</dbReference>
<dbReference type="CDD" id="cd04842">
    <property type="entry name" value="Peptidases_S8_Kp43_protease"/>
    <property type="match status" value="1"/>
</dbReference>
<dbReference type="RefSeq" id="WP_236452987.1">
    <property type="nucleotide sequence ID" value="NZ_CBCSGE010000019.1"/>
</dbReference>
<keyword evidence="3" id="KW-0378">Hydrolase</keyword>
<keyword evidence="3" id="KW-0645">Protease</keyword>
<evidence type="ECO:0000313" key="7">
    <source>
        <dbReference type="Proteomes" id="UP001589607"/>
    </source>
</evidence>
<dbReference type="PANTHER" id="PTHR43399">
    <property type="entry name" value="SUBTILISIN-RELATED"/>
    <property type="match status" value="1"/>
</dbReference>
<dbReference type="SUPFAM" id="SSF49785">
    <property type="entry name" value="Galactose-binding domain-like"/>
    <property type="match status" value="1"/>
</dbReference>
<keyword evidence="3" id="KW-0720">Serine protease</keyword>
<gene>
    <name evidence="6" type="ORF">ACFFVF_17360</name>
</gene>
<evidence type="ECO:0000259" key="4">
    <source>
        <dbReference type="Pfam" id="PF00082"/>
    </source>
</evidence>
<feature type="domain" description="Peptidase S8/S53" evidence="4">
    <location>
        <begin position="115"/>
        <end position="394"/>
    </location>
</feature>
<dbReference type="Gene3D" id="2.60.120.380">
    <property type="match status" value="1"/>
</dbReference>
<dbReference type="InterPro" id="IPR000209">
    <property type="entry name" value="Peptidase_S8/S53_dom"/>
</dbReference>
<dbReference type="Pfam" id="PF18962">
    <property type="entry name" value="Por_Secre_tail"/>
    <property type="match status" value="1"/>
</dbReference>
<dbReference type="InterPro" id="IPR034058">
    <property type="entry name" value="TagA/B/C/D_pept_dom"/>
</dbReference>
<reference evidence="6 7" key="1">
    <citation type="submission" date="2024-09" db="EMBL/GenBank/DDBJ databases">
        <authorList>
            <person name="Sun Q."/>
            <person name="Mori K."/>
        </authorList>
    </citation>
    <scope>NUCLEOTIDE SEQUENCE [LARGE SCALE GENOMIC DNA]</scope>
    <source>
        <strain evidence="6 7">CECT 7955</strain>
    </source>
</reference>
<dbReference type="Pfam" id="PF00082">
    <property type="entry name" value="Peptidase_S8"/>
    <property type="match status" value="1"/>
</dbReference>
<dbReference type="InterPro" id="IPR008979">
    <property type="entry name" value="Galactose-bd-like_sf"/>
</dbReference>
<sequence>MSKKLLLLLLFSLSVIGQTIEERELIVKDYDKDKLKELSLSYNQLYVKGKEDAIQKAKEMNLPLTYVDEKGFFAELMYFEGDRPVYYRTTNAGAAITTKANRLNSGGSLGLNLNGQNMIVGIWDGGAIRATHQDLVGRVVQKDGAVFTTSSNETAHATHVSGTMMASGFGGLSRRGIAYESTLWANTWGSDLSEATTQAAEGLLLSNHSYGAIAEDLSLWQFGAYDATSVAWDNIMYNAPYYQVVFAAGNDRDSYQTLNPTKNGGDLLTRAGVSKNVLVVGAVNQVDNYTGPSSVVMSDFSNWGPTDDKRIKPDICAKGVGVTSTTSSADDAYSTLNGTSMAAPGVTSSLLLLQQYYNQLNANYMRSATLRALLIHSADEAGTNPGPDFKFGWGLMNSERAAQLISKNSAGQTVNGAIIREFDLANGATYTMDVTANGSAPLVVTMAWTDPAGTPNSNGTNDDATIKLVNDLDIKVVKNGVSSYPWVLFNGNVVLQSLNNKDNVEKIEVNNPSGTYQIQISHKGTLQGGNQQYSLVVSGINSTLSTQSFELGSVVAFPNPTTGYLNIDSKGLEIKILELYDMTGRKVKDIKGNYNNTISVDMTDFEKGVYMLKISDGESSKIKNIIKN</sequence>
<dbReference type="InterPro" id="IPR026444">
    <property type="entry name" value="Secre_tail"/>
</dbReference>
<evidence type="ECO:0000256" key="3">
    <source>
        <dbReference type="PROSITE-ProRule" id="PRU01240"/>
    </source>
</evidence>
<comment type="caution">
    <text evidence="6">The sequence shown here is derived from an EMBL/GenBank/DDBJ whole genome shotgun (WGS) entry which is preliminary data.</text>
</comment>